<dbReference type="GO" id="GO:0043190">
    <property type="term" value="C:ATP-binding cassette (ABC) transporter complex"/>
    <property type="evidence" value="ECO:0007669"/>
    <property type="project" value="InterPro"/>
</dbReference>
<feature type="chain" id="PRO_5016399394" evidence="1">
    <location>
        <begin position="29"/>
        <end position="591"/>
    </location>
</feature>
<dbReference type="GO" id="GO:0015833">
    <property type="term" value="P:peptide transport"/>
    <property type="evidence" value="ECO:0007669"/>
    <property type="project" value="TreeGrafter"/>
</dbReference>
<keyword evidence="1" id="KW-0732">Signal</keyword>
<dbReference type="GO" id="GO:0042597">
    <property type="term" value="C:periplasmic space"/>
    <property type="evidence" value="ECO:0007669"/>
    <property type="project" value="UniProtKB-ARBA"/>
</dbReference>
<accession>A0A2Z5JRY9</accession>
<dbReference type="InterPro" id="IPR039424">
    <property type="entry name" value="SBP_5"/>
</dbReference>
<evidence type="ECO:0000259" key="2">
    <source>
        <dbReference type="Pfam" id="PF00496"/>
    </source>
</evidence>
<dbReference type="GO" id="GO:1904680">
    <property type="term" value="F:peptide transmembrane transporter activity"/>
    <property type="evidence" value="ECO:0007669"/>
    <property type="project" value="TreeGrafter"/>
</dbReference>
<evidence type="ECO:0000313" key="3">
    <source>
        <dbReference type="EMBL" id="AXE83098.1"/>
    </source>
</evidence>
<organism evidence="3 4">
    <name type="scientific">Streptomyces atratus</name>
    <dbReference type="NCBI Taxonomy" id="1893"/>
    <lineage>
        <taxon>Bacteria</taxon>
        <taxon>Bacillati</taxon>
        <taxon>Actinomycetota</taxon>
        <taxon>Actinomycetes</taxon>
        <taxon>Kitasatosporales</taxon>
        <taxon>Streptomycetaceae</taxon>
        <taxon>Streptomyces</taxon>
    </lineage>
</organism>
<reference evidence="3 4" key="1">
    <citation type="journal article" date="2018" name="Front. Microbiol.">
        <title>Genome Sequencing of Streptomyces atratus SCSIOZH16 and Activation Production of Nocardamine via Metabolic Engineering.</title>
        <authorList>
            <person name="Li Y."/>
            <person name="Zhang C."/>
            <person name="Liu C."/>
            <person name="Ju J."/>
            <person name="Ma J."/>
        </authorList>
    </citation>
    <scope>NUCLEOTIDE SEQUENCE [LARGE SCALE GENOMIC DNA]</scope>
    <source>
        <strain evidence="3 4">SCSIO_ZH16</strain>
    </source>
</reference>
<dbReference type="PANTHER" id="PTHR30290">
    <property type="entry name" value="PERIPLASMIC BINDING COMPONENT OF ABC TRANSPORTER"/>
    <property type="match status" value="1"/>
</dbReference>
<dbReference type="KEGG" id="sata:C5746_29050"/>
<dbReference type="PANTHER" id="PTHR30290:SF83">
    <property type="entry name" value="ABC TRANSPORTER SUBSTRATE-BINDING PROTEIN"/>
    <property type="match status" value="1"/>
</dbReference>
<name>A0A2Z5JRY9_STRAR</name>
<dbReference type="PIRSF" id="PIRSF002741">
    <property type="entry name" value="MppA"/>
    <property type="match status" value="1"/>
</dbReference>
<dbReference type="AlphaFoldDB" id="A0A2Z5JRY9"/>
<dbReference type="Pfam" id="PF00496">
    <property type="entry name" value="SBP_bac_5"/>
    <property type="match status" value="1"/>
</dbReference>
<dbReference type="Gene3D" id="3.10.105.10">
    <property type="entry name" value="Dipeptide-binding Protein, Domain 3"/>
    <property type="match status" value="1"/>
</dbReference>
<feature type="domain" description="Solute-binding protein family 5" evidence="2">
    <location>
        <begin position="108"/>
        <end position="501"/>
    </location>
</feature>
<feature type="signal peptide" evidence="1">
    <location>
        <begin position="1"/>
        <end position="28"/>
    </location>
</feature>
<dbReference type="CDD" id="cd08506">
    <property type="entry name" value="PBP2_clavulanate_OppA2"/>
    <property type="match status" value="1"/>
</dbReference>
<dbReference type="EMBL" id="CP027306">
    <property type="protein sequence ID" value="AXE83098.1"/>
    <property type="molecule type" value="Genomic_DNA"/>
</dbReference>
<dbReference type="Proteomes" id="UP000252698">
    <property type="component" value="Chromosome"/>
</dbReference>
<evidence type="ECO:0000313" key="4">
    <source>
        <dbReference type="Proteomes" id="UP000252698"/>
    </source>
</evidence>
<dbReference type="Gene3D" id="3.40.190.10">
    <property type="entry name" value="Periplasmic binding protein-like II"/>
    <property type="match status" value="1"/>
</dbReference>
<dbReference type="PROSITE" id="PS51257">
    <property type="entry name" value="PROKAR_LIPOPROTEIN"/>
    <property type="match status" value="1"/>
</dbReference>
<dbReference type="RefSeq" id="WP_114249313.1">
    <property type="nucleotide sequence ID" value="NZ_CP027306.1"/>
</dbReference>
<dbReference type="InterPro" id="IPR000914">
    <property type="entry name" value="SBP_5_dom"/>
</dbReference>
<dbReference type="SUPFAM" id="SSF53850">
    <property type="entry name" value="Periplasmic binding protein-like II"/>
    <property type="match status" value="1"/>
</dbReference>
<evidence type="ECO:0000256" key="1">
    <source>
        <dbReference type="SAM" id="SignalP"/>
    </source>
</evidence>
<dbReference type="InterPro" id="IPR030678">
    <property type="entry name" value="Peptide/Ni-bd"/>
</dbReference>
<protein>
    <submittedName>
        <fullName evidence="3">Peptide ABC transporter substrate-binding protein</fullName>
    </submittedName>
</protein>
<dbReference type="GeneID" id="95522453"/>
<proteinExistence type="predicted"/>
<sequence length="591" mass="64027">MSTVTSKRRLTAGAALVVAALMTTTACGGGDSDSEGGGSSKGVGFNAAFNKVANPSTKKGGTLKMVGKQDLDSADPQRAYYGMAWDFMRFYTRQLVTYDTKPGAASTKLVGDLATGPGVISDGGKTYTYKLRPGVTWEDGSKLTSKDVKYGIERIWATDTITGGPQYLMQTLDPKHEYKGPYKDTSADKLGLKAIETPDDSTIIFKLPKPNGDFEQFLAMPSGTPVKASEDTKAKYTQRPFSSGPYKFESYKPGKSIVLVRNDKWDKSSDPVRAALPDKVTVTISANLEENDKKLMEGDYDVDLNGTGMTQSGRVTAVQDHKDSVDNMQTSFVRYVALVHTAKPLDDVHCRKAVFYATDFAALQQTRGGEIAGGAIANSTLPASIKGHSDYDPYGVLARKGKPDAAKAKEELKACGQPGGFTTKLSARNNNPGEVDTAEALQEQLGKVGIKIEVDPIDGAEASSITGSPSVVKKRGYGMTMSGWGPDFPSGQGFGQPLWDSRFLSETGNYNESQLKDPQIDKLFDDAIAETDADKAGEIYKALDKRILDQADWMPFIYEKNITWRGKRLTNAYMSDAYNGRYDYVSLGVVK</sequence>
<gene>
    <name evidence="3" type="ORF">C5746_29050</name>
</gene>